<dbReference type="InterPro" id="IPR050955">
    <property type="entry name" value="Plant_Biomass_Hydrol_Est"/>
</dbReference>
<protein>
    <submittedName>
        <fullName evidence="4">PHB depolymerase family esterase</fullName>
    </submittedName>
</protein>
<organism evidence="4 5">
    <name type="scientific">Aquincola tertiaricarbonis</name>
    <dbReference type="NCBI Taxonomy" id="391953"/>
    <lineage>
        <taxon>Bacteria</taxon>
        <taxon>Pseudomonadati</taxon>
        <taxon>Pseudomonadota</taxon>
        <taxon>Betaproteobacteria</taxon>
        <taxon>Burkholderiales</taxon>
        <taxon>Sphaerotilaceae</taxon>
        <taxon>Aquincola</taxon>
    </lineage>
</organism>
<dbReference type="Pfam" id="PF10503">
    <property type="entry name" value="Esterase_PHB"/>
    <property type="match status" value="1"/>
</dbReference>
<reference evidence="4" key="1">
    <citation type="submission" date="2022-05" db="EMBL/GenBank/DDBJ databases">
        <title>An RpoN-dependent PEP-CTERM gene is involved in floc formation of an Aquincola tertiaricarbonis strain.</title>
        <authorList>
            <person name="Qiu D."/>
            <person name="Xia M."/>
        </authorList>
    </citation>
    <scope>NUCLEOTIDE SEQUENCE</scope>
    <source>
        <strain evidence="4">RN12</strain>
    </source>
</reference>
<evidence type="ECO:0000313" key="4">
    <source>
        <dbReference type="EMBL" id="URI08259.1"/>
    </source>
</evidence>
<name>A0ABY4S745_AQUTE</name>
<dbReference type="InterPro" id="IPR029058">
    <property type="entry name" value="AB_hydrolase_fold"/>
</dbReference>
<evidence type="ECO:0000256" key="3">
    <source>
        <dbReference type="SAM" id="MobiDB-lite"/>
    </source>
</evidence>
<evidence type="ECO:0000256" key="2">
    <source>
        <dbReference type="ARBA" id="ARBA00022801"/>
    </source>
</evidence>
<sequence length="399" mass="40982">MTKSMPNRSLSDLMREATRLTQTGQLAEAQAALQQALGAGAPAAFQGTVPGVDPGAWGAGLRDAAAAWAQAAGQGPVIALADLPGLGGAHPMPGTHTSTDPATLEPATPDSFTTGALTHGGRSWRYKLYVPPAAATATPQAPLPLVVMLHGCTQHPDDFAAGTGMNALARSQGCYVLYPEQAQAANPQRCWNWFKHNHQQRDGGEPAGIVAQVKAVMAAHAVDPRRVYVAGLSAGGAMAAIVAAAYPDVFAAAGVHSGLPGDAAGNLQEALAAMKAGAASPSPHARTPRPAKPVPTIVFHGDQDGTVHLRNGHQLLAAALAGAPAEWRSQLTEGRAPGGRSFSRQHHEGADGRSHAELWVVHGAGHAWSGGQPAGSYTDASGPDASAEMLRFFRQHRGA</sequence>
<gene>
    <name evidence="4" type="ORF">MW290_06735</name>
</gene>
<dbReference type="NCBIfam" id="TIGR01840">
    <property type="entry name" value="esterase_phb"/>
    <property type="match status" value="1"/>
</dbReference>
<dbReference type="Proteomes" id="UP001056201">
    <property type="component" value="Chromosome 1"/>
</dbReference>
<dbReference type="Gene3D" id="3.40.50.1820">
    <property type="entry name" value="alpha/beta hydrolase"/>
    <property type="match status" value="1"/>
</dbReference>
<dbReference type="RefSeq" id="WP_250196481.1">
    <property type="nucleotide sequence ID" value="NZ_CP097635.1"/>
</dbReference>
<keyword evidence="1" id="KW-0732">Signal</keyword>
<keyword evidence="2" id="KW-0378">Hydrolase</keyword>
<proteinExistence type="predicted"/>
<dbReference type="PANTHER" id="PTHR43037">
    <property type="entry name" value="UNNAMED PRODUCT-RELATED"/>
    <property type="match status" value="1"/>
</dbReference>
<dbReference type="EMBL" id="CP097635">
    <property type="protein sequence ID" value="URI08259.1"/>
    <property type="molecule type" value="Genomic_DNA"/>
</dbReference>
<accession>A0ABY4S745</accession>
<evidence type="ECO:0000256" key="1">
    <source>
        <dbReference type="ARBA" id="ARBA00022729"/>
    </source>
</evidence>
<evidence type="ECO:0000313" key="5">
    <source>
        <dbReference type="Proteomes" id="UP001056201"/>
    </source>
</evidence>
<feature type="region of interest" description="Disordered" evidence="3">
    <location>
        <begin position="332"/>
        <end position="353"/>
    </location>
</feature>
<dbReference type="InterPro" id="IPR010126">
    <property type="entry name" value="Esterase_phb"/>
</dbReference>
<dbReference type="SUPFAM" id="SSF53474">
    <property type="entry name" value="alpha/beta-Hydrolases"/>
    <property type="match status" value="1"/>
</dbReference>
<keyword evidence="5" id="KW-1185">Reference proteome</keyword>
<dbReference type="PANTHER" id="PTHR43037:SF1">
    <property type="entry name" value="BLL1128 PROTEIN"/>
    <property type="match status" value="1"/>
</dbReference>